<reference evidence="1 2" key="1">
    <citation type="submission" date="2017-06" db="EMBL/GenBank/DDBJ databases">
        <title>Complete Genome Sequence of the Carbazole-Degrading Bacterium Acinetobacter johnsonii IC001.</title>
        <authorList>
            <person name="Vejarano F."/>
            <person name="Suzuki-Minakuchi C."/>
            <person name="Ohtsubo Y."/>
            <person name="Tsuda M."/>
            <person name="Okada K."/>
            <person name="Nojiri H."/>
        </authorList>
    </citation>
    <scope>NUCLEOTIDE SEQUENCE [LARGE SCALE GENOMIC DNA]</scope>
    <source>
        <strain evidence="1 2">IC001</strain>
    </source>
</reference>
<evidence type="ECO:0000313" key="1">
    <source>
        <dbReference type="EMBL" id="AZN65174.1"/>
    </source>
</evidence>
<protein>
    <submittedName>
        <fullName evidence="1">Uncharacterized protein</fullName>
    </submittedName>
</protein>
<accession>A0A3S9ANJ1</accession>
<proteinExistence type="predicted"/>
<evidence type="ECO:0000313" key="2">
    <source>
        <dbReference type="Proteomes" id="UP000276980"/>
    </source>
</evidence>
<sequence>MPLKSYPPQTPVIVYPLISDGAFELLPSSEIEQTILYRDHRLKCMLNIVSFVRECIKVKRACSQS</sequence>
<dbReference type="EMBL" id="CP022298">
    <property type="protein sequence ID" value="AZN65174.1"/>
    <property type="molecule type" value="Genomic_DNA"/>
</dbReference>
<dbReference type="Proteomes" id="UP000276980">
    <property type="component" value="Chromosome"/>
</dbReference>
<organism evidence="1 2">
    <name type="scientific">Acinetobacter johnsonii</name>
    <dbReference type="NCBI Taxonomy" id="40214"/>
    <lineage>
        <taxon>Bacteria</taxon>
        <taxon>Pseudomonadati</taxon>
        <taxon>Pseudomonadota</taxon>
        <taxon>Gammaproteobacteria</taxon>
        <taxon>Moraxellales</taxon>
        <taxon>Moraxellaceae</taxon>
        <taxon>Acinetobacter</taxon>
    </lineage>
</organism>
<gene>
    <name evidence="1" type="ORF">CFH90_14540</name>
</gene>
<dbReference type="AlphaFoldDB" id="A0A3S9ANJ1"/>
<name>A0A3S9ANJ1_ACIJO</name>